<dbReference type="AlphaFoldDB" id="A0A7Z7VWE7"/>
<organism evidence="5">
    <name type="scientific">Staphylococcus schleiferi</name>
    <dbReference type="NCBI Taxonomy" id="1295"/>
    <lineage>
        <taxon>Bacteria</taxon>
        <taxon>Bacillati</taxon>
        <taxon>Bacillota</taxon>
        <taxon>Bacilli</taxon>
        <taxon>Bacillales</taxon>
        <taxon>Staphylococcaceae</taxon>
        <taxon>Staphylococcus</taxon>
    </lineage>
</organism>
<dbReference type="GeneID" id="93789224"/>
<dbReference type="InterPro" id="IPR050963">
    <property type="entry name" value="Sirohydro_Cobaltochel/CbiX"/>
</dbReference>
<evidence type="ECO:0000313" key="4">
    <source>
        <dbReference type="EMBL" id="NHA33461.1"/>
    </source>
</evidence>
<sequence length="246" mass="28283">MEKVILIVHGMRKGELNQKLIQFVDQLFEGDKLDYDIAFLESETKDLNTTLTKHIRQGADTLYLVPLLLFSASHYYEDIVVALEEWQAQYPNVVFHLTKPLGTHLKMETWARYRIEAMERTPGQNVGVVLLAHGSERFDEPDLALTRIANQLSTAQETCYPSMVYGALDFKTRLLQIARQHDTLCIVPFFLFDGFLVQRTKAQIRMMQLPCEVTFTNAINFHPILKEIILSRLSECRGGVPCIQYS</sequence>
<dbReference type="GO" id="GO:0016852">
    <property type="term" value="F:sirohydrochlorin cobaltochelatase activity"/>
    <property type="evidence" value="ECO:0007669"/>
    <property type="project" value="UniProtKB-EC"/>
</dbReference>
<evidence type="ECO:0000313" key="7">
    <source>
        <dbReference type="Proteomes" id="UP000572988"/>
    </source>
</evidence>
<dbReference type="EMBL" id="POVK01000006">
    <property type="protein sequence ID" value="NHA33461.1"/>
    <property type="molecule type" value="Genomic_DNA"/>
</dbReference>
<evidence type="ECO:0000256" key="2">
    <source>
        <dbReference type="ARBA" id="ARBA00023239"/>
    </source>
</evidence>
<evidence type="ECO:0000256" key="1">
    <source>
        <dbReference type="ARBA" id="ARBA00022723"/>
    </source>
</evidence>
<reference evidence="5" key="2">
    <citation type="submission" date="2018-06" db="EMBL/GenBank/DDBJ databases">
        <authorList>
            <consortium name="Pathogen Informatics"/>
            <person name="Doyle S."/>
        </authorList>
    </citation>
    <scope>NUCLEOTIDE SEQUENCE [LARGE SCALE GENOMIC DNA]</scope>
    <source>
        <strain evidence="5">NCTC12218</strain>
    </source>
</reference>
<name>A0A7Z7VWE7_STASC</name>
<reference evidence="3 6" key="3">
    <citation type="submission" date="2020-11" db="EMBL/GenBank/DDBJ databases">
        <authorList>
            <consortium name="Pathogen Informatics"/>
        </authorList>
    </citation>
    <scope>NUCLEOTIDE SEQUENCE [LARGE SCALE GENOMIC DNA]</scope>
    <source>
        <strain evidence="3 6">NCTC12218</strain>
    </source>
</reference>
<dbReference type="CDD" id="cd03416">
    <property type="entry name" value="CbiX_SirB_N"/>
    <property type="match status" value="1"/>
</dbReference>
<keyword evidence="2 5" id="KW-0456">Lyase</keyword>
<dbReference type="Proteomes" id="UP000264146">
    <property type="component" value="Chromosome"/>
</dbReference>
<evidence type="ECO:0000313" key="5">
    <source>
        <dbReference type="EMBL" id="SUM87058.1"/>
    </source>
</evidence>
<gene>
    <name evidence="5" type="primary">nirR</name>
    <name evidence="4" type="ORF">C1O36_02785</name>
    <name evidence="5" type="ORF">NCTC12218_00486</name>
</gene>
<proteinExistence type="predicted"/>
<dbReference type="PANTHER" id="PTHR33542:SF3">
    <property type="entry name" value="SIROHYDROCHLORIN FERROCHELATASE, CHLOROPLASTIC"/>
    <property type="match status" value="1"/>
</dbReference>
<protein>
    <submittedName>
        <fullName evidence="4">Sirohydrochlorin ferrochelatase</fullName>
    </submittedName>
    <submittedName>
        <fullName evidence="5">Transcriptional regulator NirR</fullName>
        <ecNumber evidence="5">4.99.1.3</ecNumber>
    </submittedName>
</protein>
<accession>A0A7Z7VWE7</accession>
<dbReference type="SUPFAM" id="SSF53800">
    <property type="entry name" value="Chelatase"/>
    <property type="match status" value="1"/>
</dbReference>
<dbReference type="RefSeq" id="WP_126496050.1">
    <property type="nucleotide sequence ID" value="NZ_CALYEE010000010.1"/>
</dbReference>
<dbReference type="PANTHER" id="PTHR33542">
    <property type="entry name" value="SIROHYDROCHLORIN FERROCHELATASE, CHLOROPLASTIC"/>
    <property type="match status" value="1"/>
</dbReference>
<dbReference type="EMBL" id="LR962863">
    <property type="protein sequence ID" value="CAD7358900.1"/>
    <property type="molecule type" value="Genomic_DNA"/>
</dbReference>
<keyword evidence="1" id="KW-0479">Metal-binding</keyword>
<dbReference type="Gene3D" id="3.40.50.1400">
    <property type="match status" value="2"/>
</dbReference>
<dbReference type="GO" id="GO:0046872">
    <property type="term" value="F:metal ion binding"/>
    <property type="evidence" value="ECO:0007669"/>
    <property type="project" value="UniProtKB-KW"/>
</dbReference>
<dbReference type="Pfam" id="PF01903">
    <property type="entry name" value="CbiX"/>
    <property type="match status" value="1"/>
</dbReference>
<reference evidence="4 7" key="1">
    <citation type="submission" date="2018-01" db="EMBL/GenBank/DDBJ databases">
        <title>Complete genome sequence of Staphylococcus Scheliferi isolated from human.</title>
        <authorList>
            <person name="Abouelkhair M.A."/>
            <person name="Bemis D.A."/>
            <person name="Kania S.A."/>
        </authorList>
    </citation>
    <scope>NUCLEOTIDE SEQUENCE [LARGE SCALE GENOMIC DNA]</scope>
    <source>
        <strain evidence="4 7">ATCC 43808</strain>
    </source>
</reference>
<dbReference type="EC" id="4.99.1.3" evidence="5"/>
<dbReference type="EMBL" id="UHEF01000001">
    <property type="protein sequence ID" value="SUM87058.1"/>
    <property type="molecule type" value="Genomic_DNA"/>
</dbReference>
<dbReference type="Proteomes" id="UP000572988">
    <property type="component" value="Unassembled WGS sequence"/>
</dbReference>
<evidence type="ECO:0000313" key="3">
    <source>
        <dbReference type="EMBL" id="CAD7358900.1"/>
    </source>
</evidence>
<keyword evidence="7" id="KW-1185">Reference proteome</keyword>
<evidence type="ECO:0000313" key="6">
    <source>
        <dbReference type="Proteomes" id="UP000264146"/>
    </source>
</evidence>
<dbReference type="InterPro" id="IPR002762">
    <property type="entry name" value="CbiX-like"/>
</dbReference>